<evidence type="ECO:0000313" key="2">
    <source>
        <dbReference type="EMBL" id="MEE1880932.1"/>
    </source>
</evidence>
<dbReference type="RefSeq" id="WP_046854208.1">
    <property type="nucleotide sequence ID" value="NZ_DAMBFT010000041.1"/>
</dbReference>
<reference evidence="3 4" key="1">
    <citation type="submission" date="2016-10" db="EMBL/GenBank/DDBJ databases">
        <authorList>
            <person name="de Groot N.N."/>
        </authorList>
    </citation>
    <scope>NUCLEOTIDE SEQUENCE [LARGE SCALE GENOMIC DNA]</scope>
    <source>
        <strain evidence="3 4">LMG 27941</strain>
    </source>
</reference>
<sequence>MLGVALMGFAGFAGLCLAMEKHFNDLLGRKPTGRQLRALKITGWALLLLSLILAVHGRGWALGLVEWIAVLMAGVTLWVFGLPYQPRLLLGAALASLVLGPLLAVLAV</sequence>
<keyword evidence="1" id="KW-0472">Membrane</keyword>
<name>A0A1H9NLI1_9PSED</name>
<dbReference type="Pfam" id="PF11804">
    <property type="entry name" value="DUF3325"/>
    <property type="match status" value="1"/>
</dbReference>
<gene>
    <name evidence="3" type="ORF">SAMN05216230_107248</name>
    <name evidence="2" type="ORF">V0R55_12240</name>
</gene>
<dbReference type="Proteomes" id="UP001329505">
    <property type="component" value="Unassembled WGS sequence"/>
</dbReference>
<dbReference type="AlphaFoldDB" id="A0A1H9NLI1"/>
<protein>
    <submittedName>
        <fullName evidence="2">DUF3325 domain-containing protein</fullName>
    </submittedName>
</protein>
<keyword evidence="1" id="KW-1133">Transmembrane helix</keyword>
<dbReference type="EMBL" id="FOEQ01000007">
    <property type="protein sequence ID" value="SER36798.1"/>
    <property type="molecule type" value="Genomic_DNA"/>
</dbReference>
<evidence type="ECO:0000313" key="5">
    <source>
        <dbReference type="Proteomes" id="UP001329505"/>
    </source>
</evidence>
<feature type="transmembrane region" description="Helical" evidence="1">
    <location>
        <begin position="37"/>
        <end position="55"/>
    </location>
</feature>
<keyword evidence="1" id="KW-0812">Transmembrane</keyword>
<proteinExistence type="predicted"/>
<dbReference type="InterPro" id="IPR021762">
    <property type="entry name" value="DUF3325"/>
</dbReference>
<dbReference type="Proteomes" id="UP000199221">
    <property type="component" value="Unassembled WGS sequence"/>
</dbReference>
<dbReference type="EMBL" id="JAZDQQ010000009">
    <property type="protein sequence ID" value="MEE1880932.1"/>
    <property type="molecule type" value="Genomic_DNA"/>
</dbReference>
<evidence type="ECO:0000313" key="3">
    <source>
        <dbReference type="EMBL" id="SER36798.1"/>
    </source>
</evidence>
<reference evidence="2 5" key="2">
    <citation type="submission" date="2024-01" db="EMBL/GenBank/DDBJ databases">
        <title>Unpublished Manusciprt.</title>
        <authorList>
            <person name="Duman M."/>
            <person name="Valdes E.G."/>
            <person name="Ajmi N."/>
            <person name="Altun S."/>
            <person name="Saticioglu I.B."/>
        </authorList>
    </citation>
    <scope>NUCLEOTIDE SEQUENCE [LARGE SCALE GENOMIC DNA]</scope>
    <source>
        <strain evidence="2 5">139P</strain>
    </source>
</reference>
<evidence type="ECO:0000313" key="4">
    <source>
        <dbReference type="Proteomes" id="UP000199221"/>
    </source>
</evidence>
<keyword evidence="5" id="KW-1185">Reference proteome</keyword>
<feature type="transmembrane region" description="Helical" evidence="1">
    <location>
        <begin position="88"/>
        <end position="107"/>
    </location>
</feature>
<accession>A0A1H9NLI1</accession>
<feature type="transmembrane region" description="Helical" evidence="1">
    <location>
        <begin position="62"/>
        <end position="82"/>
    </location>
</feature>
<evidence type="ECO:0000256" key="1">
    <source>
        <dbReference type="SAM" id="Phobius"/>
    </source>
</evidence>
<organism evidence="3 4">
    <name type="scientific">Pseudomonas soli</name>
    <dbReference type="NCBI Taxonomy" id="1306993"/>
    <lineage>
        <taxon>Bacteria</taxon>
        <taxon>Pseudomonadati</taxon>
        <taxon>Pseudomonadota</taxon>
        <taxon>Gammaproteobacteria</taxon>
        <taxon>Pseudomonadales</taxon>
        <taxon>Pseudomonadaceae</taxon>
        <taxon>Pseudomonas</taxon>
    </lineage>
</organism>